<protein>
    <submittedName>
        <fullName evidence="1">SFRICE_010083</fullName>
    </submittedName>
</protein>
<sequence>MGYRLRYWYWDRAGLVHRHPNVDRVGHGSSLISENKTYQNTCDMSDESKNTIVKHDCDKDKDALHCSVTIITLVVFTKYDCLDGRGIASATAGQGVSGKQHGVCTISKQKLHRLALSVETTSNYQGLRQAHHNLPNCCNSCHLSRDLV</sequence>
<proteinExistence type="predicted"/>
<name>A0A2H1VFK4_SPOFR</name>
<dbReference type="EMBL" id="ODYU01002312">
    <property type="protein sequence ID" value="SOQ39640.1"/>
    <property type="molecule type" value="Genomic_DNA"/>
</dbReference>
<dbReference type="AlphaFoldDB" id="A0A2H1VFK4"/>
<organism evidence="1">
    <name type="scientific">Spodoptera frugiperda</name>
    <name type="common">Fall armyworm</name>
    <dbReference type="NCBI Taxonomy" id="7108"/>
    <lineage>
        <taxon>Eukaryota</taxon>
        <taxon>Metazoa</taxon>
        <taxon>Ecdysozoa</taxon>
        <taxon>Arthropoda</taxon>
        <taxon>Hexapoda</taxon>
        <taxon>Insecta</taxon>
        <taxon>Pterygota</taxon>
        <taxon>Neoptera</taxon>
        <taxon>Endopterygota</taxon>
        <taxon>Lepidoptera</taxon>
        <taxon>Glossata</taxon>
        <taxon>Ditrysia</taxon>
        <taxon>Noctuoidea</taxon>
        <taxon>Noctuidae</taxon>
        <taxon>Amphipyrinae</taxon>
        <taxon>Spodoptera</taxon>
    </lineage>
</organism>
<reference evidence="1" key="1">
    <citation type="submission" date="2016-07" db="EMBL/GenBank/DDBJ databases">
        <authorList>
            <person name="Bretaudeau A."/>
        </authorList>
    </citation>
    <scope>NUCLEOTIDE SEQUENCE</scope>
    <source>
        <strain evidence="1">Rice</strain>
        <tissue evidence="1">Whole body</tissue>
    </source>
</reference>
<gene>
    <name evidence="1" type="ORF">SFRICE_010083</name>
</gene>
<evidence type="ECO:0000313" key="1">
    <source>
        <dbReference type="EMBL" id="SOQ39640.1"/>
    </source>
</evidence>
<accession>A0A2H1VFK4</accession>